<name>A0A2W0H9F3_9BACI</name>
<feature type="transmembrane region" description="Helical" evidence="6">
    <location>
        <begin position="87"/>
        <end position="106"/>
    </location>
</feature>
<comment type="subcellular location">
    <subcellularLocation>
        <location evidence="1">Cell membrane</location>
        <topology evidence="1">Multi-pass membrane protein</topology>
    </subcellularLocation>
</comment>
<feature type="transmembrane region" description="Helical" evidence="6">
    <location>
        <begin position="266"/>
        <end position="287"/>
    </location>
</feature>
<dbReference type="PROSITE" id="PS50850">
    <property type="entry name" value="MFS"/>
    <property type="match status" value="1"/>
</dbReference>
<dbReference type="InterPro" id="IPR020846">
    <property type="entry name" value="MFS_dom"/>
</dbReference>
<evidence type="ECO:0000256" key="4">
    <source>
        <dbReference type="ARBA" id="ARBA00022989"/>
    </source>
</evidence>
<feature type="transmembrane region" description="Helical" evidence="6">
    <location>
        <begin position="112"/>
        <end position="132"/>
    </location>
</feature>
<feature type="transmembrane region" description="Helical" evidence="6">
    <location>
        <begin position="21"/>
        <end position="43"/>
    </location>
</feature>
<organism evidence="8 9">
    <name type="scientific">Alteribacter lacisalsi</name>
    <dbReference type="NCBI Taxonomy" id="2045244"/>
    <lineage>
        <taxon>Bacteria</taxon>
        <taxon>Bacillati</taxon>
        <taxon>Bacillota</taxon>
        <taxon>Bacilli</taxon>
        <taxon>Bacillales</taxon>
        <taxon>Bacillaceae</taxon>
        <taxon>Alteribacter</taxon>
    </lineage>
</organism>
<feature type="transmembrane region" description="Helical" evidence="6">
    <location>
        <begin position="201"/>
        <end position="221"/>
    </location>
</feature>
<comment type="caution">
    <text evidence="8">The sequence shown here is derived from an EMBL/GenBank/DDBJ whole genome shotgun (WGS) entry which is preliminary data.</text>
</comment>
<feature type="transmembrane region" description="Helical" evidence="6">
    <location>
        <begin position="172"/>
        <end position="189"/>
    </location>
</feature>
<accession>A0A2W0H9F3</accession>
<evidence type="ECO:0000256" key="5">
    <source>
        <dbReference type="ARBA" id="ARBA00023136"/>
    </source>
</evidence>
<dbReference type="InterPro" id="IPR011701">
    <property type="entry name" value="MFS"/>
</dbReference>
<dbReference type="EMBL" id="PDOF01000001">
    <property type="protein sequence ID" value="PYZ97757.1"/>
    <property type="molecule type" value="Genomic_DNA"/>
</dbReference>
<keyword evidence="4 6" id="KW-1133">Transmembrane helix</keyword>
<evidence type="ECO:0000313" key="8">
    <source>
        <dbReference type="EMBL" id="PYZ97757.1"/>
    </source>
</evidence>
<evidence type="ECO:0000313" key="9">
    <source>
        <dbReference type="Proteomes" id="UP000248066"/>
    </source>
</evidence>
<evidence type="ECO:0000256" key="3">
    <source>
        <dbReference type="ARBA" id="ARBA00022692"/>
    </source>
</evidence>
<keyword evidence="5 6" id="KW-0472">Membrane</keyword>
<feature type="transmembrane region" description="Helical" evidence="6">
    <location>
        <begin position="389"/>
        <end position="410"/>
    </location>
</feature>
<dbReference type="RefSeq" id="WP_110517161.1">
    <property type="nucleotide sequence ID" value="NZ_PDOF01000001.1"/>
</dbReference>
<feature type="domain" description="Major facilitator superfamily (MFS) profile" evidence="7">
    <location>
        <begin position="21"/>
        <end position="458"/>
    </location>
</feature>
<gene>
    <name evidence="8" type="ORF">CR205_03960</name>
</gene>
<evidence type="ECO:0000256" key="1">
    <source>
        <dbReference type="ARBA" id="ARBA00004651"/>
    </source>
</evidence>
<dbReference type="PRINTS" id="PR01036">
    <property type="entry name" value="TCRTETB"/>
</dbReference>
<keyword evidence="9" id="KW-1185">Reference proteome</keyword>
<reference evidence="8 9" key="1">
    <citation type="submission" date="2017-10" db="EMBL/GenBank/DDBJ databases">
        <title>Bacillus sp. nov., a halophilic bacterium isolated from a Yangshapao Lake.</title>
        <authorList>
            <person name="Wang H."/>
        </authorList>
    </citation>
    <scope>NUCLEOTIDE SEQUENCE [LARGE SCALE GENOMIC DNA]</scope>
    <source>
        <strain evidence="8 9">YSP-3</strain>
    </source>
</reference>
<dbReference type="PANTHER" id="PTHR42718">
    <property type="entry name" value="MAJOR FACILITATOR SUPERFAMILY MULTIDRUG TRANSPORTER MFSC"/>
    <property type="match status" value="1"/>
</dbReference>
<evidence type="ECO:0000256" key="6">
    <source>
        <dbReference type="SAM" id="Phobius"/>
    </source>
</evidence>
<feature type="transmembrane region" description="Helical" evidence="6">
    <location>
        <begin position="144"/>
        <end position="166"/>
    </location>
</feature>
<dbReference type="GO" id="GO:0022857">
    <property type="term" value="F:transmembrane transporter activity"/>
    <property type="evidence" value="ECO:0007669"/>
    <property type="project" value="InterPro"/>
</dbReference>
<dbReference type="GO" id="GO:0005886">
    <property type="term" value="C:plasma membrane"/>
    <property type="evidence" value="ECO:0007669"/>
    <property type="project" value="UniProtKB-SubCell"/>
</dbReference>
<sequence length="465" mass="50085">MTDTKEQKEAPRIDPKLKSRLILLICAILTFTVMNGTMFNVAIPDIAEHFGLMPSQVSWVMTGYILVFSIGSLMYGKLADIFPIKNLLTFGLTLFFIGATLGILAPNYPTLLAARIIQALGGATIPALAFIIPARFIPDERGRVFGIVSATVAFASGLGPIAGGLIGGFLSWRFLFLFSMLSIVAIPFLRKWIPDEERRHGVVDIPGAVFIAASVASLLVFITTGLWWAPLMFATSLILFIWRTLTAEHPFIEPSLLKDGRYTTTVATSFLGTSVLFGMIFIIPIMLRDLYDLNTLAIGLVLFPGAMAAGLIGQAGGRLVDRKGSVPVVKLAMILVGFGTVLISTFAGFHPVVVALCVLVTYLGFPLVQSSTANLLSSIVPEKQTGVGIGMFNLLNFMSAAIGSAVYGRILDLETASFLLNPFARTNDNIIYSNLFLSLTGIALIALTIFLFRFRAGATTAVQKG</sequence>
<dbReference type="InterPro" id="IPR036259">
    <property type="entry name" value="MFS_trans_sf"/>
</dbReference>
<evidence type="ECO:0000256" key="2">
    <source>
        <dbReference type="ARBA" id="ARBA00022448"/>
    </source>
</evidence>
<keyword evidence="3 6" id="KW-0812">Transmembrane</keyword>
<dbReference type="SUPFAM" id="SSF103473">
    <property type="entry name" value="MFS general substrate transporter"/>
    <property type="match status" value="1"/>
</dbReference>
<dbReference type="AlphaFoldDB" id="A0A2W0H9F3"/>
<dbReference type="Gene3D" id="1.20.1720.10">
    <property type="entry name" value="Multidrug resistance protein D"/>
    <property type="match status" value="1"/>
</dbReference>
<dbReference type="OrthoDB" id="2403626at2"/>
<dbReference type="Pfam" id="PF07690">
    <property type="entry name" value="MFS_1"/>
    <property type="match status" value="1"/>
</dbReference>
<dbReference type="PANTHER" id="PTHR42718:SF9">
    <property type="entry name" value="MAJOR FACILITATOR SUPERFAMILY MULTIDRUG TRANSPORTER MFSC"/>
    <property type="match status" value="1"/>
</dbReference>
<protein>
    <submittedName>
        <fullName evidence="8">MFS transporter</fullName>
    </submittedName>
</protein>
<feature type="transmembrane region" description="Helical" evidence="6">
    <location>
        <begin position="349"/>
        <end position="368"/>
    </location>
</feature>
<evidence type="ECO:0000259" key="7">
    <source>
        <dbReference type="PROSITE" id="PS50850"/>
    </source>
</evidence>
<keyword evidence="2" id="KW-0813">Transport</keyword>
<dbReference type="Gene3D" id="1.20.1250.20">
    <property type="entry name" value="MFS general substrate transporter like domains"/>
    <property type="match status" value="1"/>
</dbReference>
<feature type="transmembrane region" description="Helical" evidence="6">
    <location>
        <begin position="293"/>
        <end position="312"/>
    </location>
</feature>
<dbReference type="Proteomes" id="UP000248066">
    <property type="component" value="Unassembled WGS sequence"/>
</dbReference>
<feature type="transmembrane region" description="Helical" evidence="6">
    <location>
        <begin position="55"/>
        <end position="75"/>
    </location>
</feature>
<proteinExistence type="predicted"/>
<feature type="transmembrane region" description="Helical" evidence="6">
    <location>
        <begin position="430"/>
        <end position="452"/>
    </location>
</feature>